<dbReference type="Proteomes" id="UP001139035">
    <property type="component" value="Unassembled WGS sequence"/>
</dbReference>
<name>A0A9X1NY81_9HYPH</name>
<dbReference type="RefSeq" id="WP_233719093.1">
    <property type="nucleotide sequence ID" value="NZ_JAJUWU010000007.1"/>
</dbReference>
<evidence type="ECO:0000256" key="1">
    <source>
        <dbReference type="SAM" id="MobiDB-lite"/>
    </source>
</evidence>
<dbReference type="EMBL" id="JAJUWU010000007">
    <property type="protein sequence ID" value="MCE7027930.1"/>
    <property type="molecule type" value="Genomic_DNA"/>
</dbReference>
<organism evidence="2 3">
    <name type="scientific">Jiella avicenniae</name>
    <dbReference type="NCBI Taxonomy" id="2907202"/>
    <lineage>
        <taxon>Bacteria</taxon>
        <taxon>Pseudomonadati</taxon>
        <taxon>Pseudomonadota</taxon>
        <taxon>Alphaproteobacteria</taxon>
        <taxon>Hyphomicrobiales</taxon>
        <taxon>Aurantimonadaceae</taxon>
        <taxon>Jiella</taxon>
    </lineage>
</organism>
<proteinExistence type="predicted"/>
<comment type="caution">
    <text evidence="2">The sequence shown here is derived from an EMBL/GenBank/DDBJ whole genome shotgun (WGS) entry which is preliminary data.</text>
</comment>
<gene>
    <name evidence="2" type="ORF">LZD57_08000</name>
</gene>
<sequence length="88" mass="9858">MERDKLVYMANQIAKFFESAKEGARSKGVADHINKFWEPRMRTQLFERVDGGRTEGMHPLVLQAMDAIRRPDEPAGSGAPNKSDPSLA</sequence>
<reference evidence="2" key="1">
    <citation type="submission" date="2022-01" db="EMBL/GenBank/DDBJ databases">
        <title>Jiella avicenniae sp. nov., a novel endophytic bacterium isolated from bark of Avicennia marina.</title>
        <authorList>
            <person name="Tuo L."/>
        </authorList>
    </citation>
    <scope>NUCLEOTIDE SEQUENCE</scope>
    <source>
        <strain evidence="2">CBK1P-4</strain>
    </source>
</reference>
<feature type="region of interest" description="Disordered" evidence="1">
    <location>
        <begin position="68"/>
        <end position="88"/>
    </location>
</feature>
<dbReference type="Pfam" id="PF11390">
    <property type="entry name" value="FdsD"/>
    <property type="match status" value="1"/>
</dbReference>
<accession>A0A9X1NY81</accession>
<evidence type="ECO:0000313" key="3">
    <source>
        <dbReference type="Proteomes" id="UP001139035"/>
    </source>
</evidence>
<evidence type="ECO:0000313" key="2">
    <source>
        <dbReference type="EMBL" id="MCE7027930.1"/>
    </source>
</evidence>
<dbReference type="InterPro" id="IPR021074">
    <property type="entry name" value="Formate_DH_dsu"/>
</dbReference>
<protein>
    <submittedName>
        <fullName evidence="2">Formate dehydrogenase subunit delta</fullName>
    </submittedName>
</protein>
<dbReference type="AlphaFoldDB" id="A0A9X1NY81"/>
<keyword evidence="3" id="KW-1185">Reference proteome</keyword>